<evidence type="ECO:0000256" key="3">
    <source>
        <dbReference type="ARBA" id="ARBA00022771"/>
    </source>
</evidence>
<reference evidence="8 9" key="1">
    <citation type="submission" date="2013-12" db="EMBL/GenBank/DDBJ databases">
        <authorList>
            <person name="Cubeta M."/>
            <person name="Pakala S."/>
            <person name="Fedorova N."/>
            <person name="Thomas E."/>
            <person name="Dean R."/>
            <person name="Jabaji S."/>
            <person name="Neate S."/>
            <person name="Toda T."/>
            <person name="Tavantzis S."/>
            <person name="Vilgalys R."/>
            <person name="Bharathan N."/>
            <person name="Pakala S."/>
            <person name="Losada L.S."/>
            <person name="Zafar N."/>
            <person name="Nierman W."/>
        </authorList>
    </citation>
    <scope>NUCLEOTIDE SEQUENCE [LARGE SCALE GENOMIC DNA]</scope>
    <source>
        <strain evidence="8 9">123E</strain>
    </source>
</reference>
<dbReference type="InterPro" id="IPR008906">
    <property type="entry name" value="HATC_C_dom"/>
</dbReference>
<evidence type="ECO:0000259" key="7">
    <source>
        <dbReference type="Pfam" id="PF05699"/>
    </source>
</evidence>
<evidence type="ECO:0000313" key="9">
    <source>
        <dbReference type="Proteomes" id="UP000027456"/>
    </source>
</evidence>
<comment type="caution">
    <text evidence="8">The sequence shown here is derived from an EMBL/GenBank/DDBJ whole genome shotgun (WGS) entry which is preliminary data.</text>
</comment>
<dbReference type="AlphaFoldDB" id="A0A074RPH7"/>
<dbReference type="Pfam" id="PF05699">
    <property type="entry name" value="Dimer_Tnp_hAT"/>
    <property type="match status" value="1"/>
</dbReference>
<dbReference type="OrthoDB" id="2748837at2759"/>
<evidence type="ECO:0000256" key="6">
    <source>
        <dbReference type="SAM" id="MobiDB-lite"/>
    </source>
</evidence>
<dbReference type="InterPro" id="IPR052035">
    <property type="entry name" value="ZnF_BED_domain_contain"/>
</dbReference>
<dbReference type="SUPFAM" id="SSF53098">
    <property type="entry name" value="Ribonuclease H-like"/>
    <property type="match status" value="1"/>
</dbReference>
<evidence type="ECO:0000256" key="5">
    <source>
        <dbReference type="ARBA" id="ARBA00023242"/>
    </source>
</evidence>
<keyword evidence="3" id="KW-0863">Zinc-finger</keyword>
<feature type="region of interest" description="Disordered" evidence="6">
    <location>
        <begin position="197"/>
        <end position="219"/>
    </location>
</feature>
<protein>
    <submittedName>
        <fullName evidence="8">HAT family dimerization protein</fullName>
    </submittedName>
</protein>
<feature type="compositionally biased region" description="Polar residues" evidence="6">
    <location>
        <begin position="203"/>
        <end position="214"/>
    </location>
</feature>
<sequence length="602" mass="66705">MRATSGVVQLPVQPQLGPHQSWALTLSFRSHCTLQFWQSRASVQVAHYLQNIPGALHLAIDGWTCPTSESYLGVVVFWLEGPRMWRAILEFIRLTESHTGDYMARRIHDCLERYGIEHKVCPMQAICLDNASNNNTLVRQLSNLVPTFRGPLDRIRCTPHILNLMAKAFMALFDANTTRARATGGASSAEAAAIAEASADVNDPSNDPQDSTSDVDPDKLQHDIGVVQGVTAKALEFMEEHGVNVSASELAAGRQVIPKIAGLARRVHDSPALAELFRDLVAKDPELQGNACALARHVATRWNSYLVAIQSHLRFKGPVQWLTGKDGLKLKKYALNDPQWGLGQQLGAVLEVFREPTEYFSQAEVALIHEVLPQLLTLRARLCDIRDDAFGEGLSPLIRTGAQAALIVFEKYIGNMGESDFYTIAVVMCPDRKLKWFTESNYSVEPIRAQVVACFMELFPDINDAQQHPTRAHVRQGNIYTQRHGSNSAAPVQPDTDSIYSYLETPVVPSDVIRQYGGVIPYWNAQLDSRPRLARMALDYLTAPASSVDAERAFSSGRLMINHLQHQMSSQTFQSQMAIGSWFGTPLLPNLSSVAAIVEDHM</sequence>
<organism evidence="8 9">
    <name type="scientific">Rhizoctonia solani 123E</name>
    <dbReference type="NCBI Taxonomy" id="1423351"/>
    <lineage>
        <taxon>Eukaryota</taxon>
        <taxon>Fungi</taxon>
        <taxon>Dikarya</taxon>
        <taxon>Basidiomycota</taxon>
        <taxon>Agaricomycotina</taxon>
        <taxon>Agaricomycetes</taxon>
        <taxon>Cantharellales</taxon>
        <taxon>Ceratobasidiaceae</taxon>
        <taxon>Rhizoctonia</taxon>
    </lineage>
</organism>
<dbReference type="GO" id="GO:0008270">
    <property type="term" value="F:zinc ion binding"/>
    <property type="evidence" value="ECO:0007669"/>
    <property type="project" value="UniProtKB-KW"/>
</dbReference>
<accession>A0A074RPH7</accession>
<dbReference type="HOGENOM" id="CLU_009123_12_4_1"/>
<proteinExistence type="predicted"/>
<evidence type="ECO:0000256" key="4">
    <source>
        <dbReference type="ARBA" id="ARBA00022833"/>
    </source>
</evidence>
<evidence type="ECO:0000256" key="2">
    <source>
        <dbReference type="ARBA" id="ARBA00022723"/>
    </source>
</evidence>
<dbReference type="PANTHER" id="PTHR46481">
    <property type="entry name" value="ZINC FINGER BED DOMAIN-CONTAINING PROTEIN 4"/>
    <property type="match status" value="1"/>
</dbReference>
<keyword evidence="4" id="KW-0862">Zinc</keyword>
<feature type="domain" description="HAT C-terminal dimerisation" evidence="7">
    <location>
        <begin position="501"/>
        <end position="582"/>
    </location>
</feature>
<evidence type="ECO:0000313" key="8">
    <source>
        <dbReference type="EMBL" id="KEP48981.1"/>
    </source>
</evidence>
<keyword evidence="5" id="KW-0539">Nucleus</keyword>
<dbReference type="GO" id="GO:0046983">
    <property type="term" value="F:protein dimerization activity"/>
    <property type="evidence" value="ECO:0007669"/>
    <property type="project" value="InterPro"/>
</dbReference>
<dbReference type="Proteomes" id="UP000027456">
    <property type="component" value="Unassembled WGS sequence"/>
</dbReference>
<gene>
    <name evidence="8" type="ORF">V565_111060</name>
</gene>
<dbReference type="InterPro" id="IPR012337">
    <property type="entry name" value="RNaseH-like_sf"/>
</dbReference>
<dbReference type="EMBL" id="AZST01000426">
    <property type="protein sequence ID" value="KEP48981.1"/>
    <property type="molecule type" value="Genomic_DNA"/>
</dbReference>
<dbReference type="PANTHER" id="PTHR46481:SF10">
    <property type="entry name" value="ZINC FINGER BED DOMAIN-CONTAINING PROTEIN 39"/>
    <property type="match status" value="1"/>
</dbReference>
<name>A0A074RPH7_9AGAM</name>
<dbReference type="GO" id="GO:0005634">
    <property type="term" value="C:nucleus"/>
    <property type="evidence" value="ECO:0007669"/>
    <property type="project" value="UniProtKB-SubCell"/>
</dbReference>
<comment type="subcellular location">
    <subcellularLocation>
        <location evidence="1">Nucleus</location>
    </subcellularLocation>
</comment>
<evidence type="ECO:0000256" key="1">
    <source>
        <dbReference type="ARBA" id="ARBA00004123"/>
    </source>
</evidence>
<keyword evidence="2" id="KW-0479">Metal-binding</keyword>
<keyword evidence="9" id="KW-1185">Reference proteome</keyword>